<name>A0A3P3W0D8_9MICO</name>
<dbReference type="AlphaFoldDB" id="A0A3P3W0D8"/>
<accession>A0A3P3W0D8</accession>
<feature type="signal peptide" evidence="2">
    <location>
        <begin position="1"/>
        <end position="28"/>
    </location>
</feature>
<dbReference type="PROSITE" id="PS51257">
    <property type="entry name" value="PROKAR_LIPOPROTEIN"/>
    <property type="match status" value="1"/>
</dbReference>
<sequence>MTMHKLARKALAIAAIVPATTLLLVACAGGGEPDDKPKSTTKPQTTSSTPSGAGPLPFPPGGPATSAPAPTSTAAGPTPTQAGPAPTTAPTTAAGSDVVKFGQTDLSHIDWKIACYEGESPSIYGSDANADPAATSSAPSLWVTTDSTGKVDFILVSSGSFSDPTLYYDASDGKGAVNFSLTGNDVVMNGQAFDFSDYSQTTPIDFEIRATCDSKY</sequence>
<protein>
    <recommendedName>
        <fullName evidence="5">Lipoprotein</fullName>
    </recommendedName>
</protein>
<comment type="caution">
    <text evidence="3">The sequence shown here is derived from an EMBL/GenBank/DDBJ whole genome shotgun (WGS) entry which is preliminary data.</text>
</comment>
<dbReference type="OrthoDB" id="5124229at2"/>
<feature type="compositionally biased region" description="Low complexity" evidence="1">
    <location>
        <begin position="63"/>
        <end position="93"/>
    </location>
</feature>
<dbReference type="Proteomes" id="UP000274391">
    <property type="component" value="Unassembled WGS sequence"/>
</dbReference>
<dbReference type="EMBL" id="RQVS01000003">
    <property type="protein sequence ID" value="RRJ87808.1"/>
    <property type="molecule type" value="Genomic_DNA"/>
</dbReference>
<proteinExistence type="predicted"/>
<dbReference type="RefSeq" id="WP_124969663.1">
    <property type="nucleotide sequence ID" value="NZ_RQVS01000003.1"/>
</dbReference>
<evidence type="ECO:0008006" key="5">
    <source>
        <dbReference type="Google" id="ProtNLM"/>
    </source>
</evidence>
<evidence type="ECO:0000313" key="3">
    <source>
        <dbReference type="EMBL" id="RRJ87808.1"/>
    </source>
</evidence>
<feature type="region of interest" description="Disordered" evidence="1">
    <location>
        <begin position="31"/>
        <end position="93"/>
    </location>
</feature>
<keyword evidence="4" id="KW-1185">Reference proteome</keyword>
<feature type="chain" id="PRO_5018288596" description="Lipoprotein" evidence="2">
    <location>
        <begin position="29"/>
        <end position="216"/>
    </location>
</feature>
<feature type="compositionally biased region" description="Low complexity" evidence="1">
    <location>
        <begin position="40"/>
        <end position="55"/>
    </location>
</feature>
<keyword evidence="2" id="KW-0732">Signal</keyword>
<organism evidence="3 4">
    <name type="scientific">Gulosibacter macacae</name>
    <dbReference type="NCBI Taxonomy" id="2488791"/>
    <lineage>
        <taxon>Bacteria</taxon>
        <taxon>Bacillati</taxon>
        <taxon>Actinomycetota</taxon>
        <taxon>Actinomycetes</taxon>
        <taxon>Micrococcales</taxon>
        <taxon>Microbacteriaceae</taxon>
        <taxon>Gulosibacter</taxon>
    </lineage>
</organism>
<gene>
    <name evidence="3" type="ORF">EG850_02810</name>
</gene>
<evidence type="ECO:0000256" key="2">
    <source>
        <dbReference type="SAM" id="SignalP"/>
    </source>
</evidence>
<evidence type="ECO:0000256" key="1">
    <source>
        <dbReference type="SAM" id="MobiDB-lite"/>
    </source>
</evidence>
<reference evidence="3 4" key="1">
    <citation type="submission" date="2018-11" db="EMBL/GenBank/DDBJ databases">
        <title>YIM 102482-1 draft genome.</title>
        <authorList>
            <person name="Li G."/>
            <person name="Jiang Y."/>
        </authorList>
    </citation>
    <scope>NUCLEOTIDE SEQUENCE [LARGE SCALE GENOMIC DNA]</scope>
    <source>
        <strain evidence="3 4">YIM 102482-1</strain>
    </source>
</reference>
<evidence type="ECO:0000313" key="4">
    <source>
        <dbReference type="Proteomes" id="UP000274391"/>
    </source>
</evidence>